<evidence type="ECO:0000256" key="1">
    <source>
        <dbReference type="SAM" id="Phobius"/>
    </source>
</evidence>
<feature type="transmembrane region" description="Helical" evidence="1">
    <location>
        <begin position="222"/>
        <end position="248"/>
    </location>
</feature>
<organism evidence="2 3">
    <name type="scientific">Clostridium beijerinckii</name>
    <name type="common">Clostridium MP</name>
    <dbReference type="NCBI Taxonomy" id="1520"/>
    <lineage>
        <taxon>Bacteria</taxon>
        <taxon>Bacillati</taxon>
        <taxon>Bacillota</taxon>
        <taxon>Clostridia</taxon>
        <taxon>Eubacteriales</taxon>
        <taxon>Clostridiaceae</taxon>
        <taxon>Clostridium</taxon>
    </lineage>
</organism>
<accession>A0AAW3WIP1</accession>
<feature type="transmembrane region" description="Helical" evidence="1">
    <location>
        <begin position="20"/>
        <end position="39"/>
    </location>
</feature>
<keyword evidence="1" id="KW-0812">Transmembrane</keyword>
<dbReference type="InterPro" id="IPR010390">
    <property type="entry name" value="ABC-2_transporter-like"/>
</dbReference>
<dbReference type="RefSeq" id="WP_015390452.1">
    <property type="nucleotide sequence ID" value="NZ_JABAGV010000656.1"/>
</dbReference>
<reference evidence="2" key="2">
    <citation type="journal article" date="2022" name="Nat. Biotechnol.">
        <title>Carbon-negative production of acetone and isopropanol by gas fermentation at industrial pilot scale.</title>
        <authorList>
            <person name="Liew F.E."/>
            <person name="Nogle R."/>
            <person name="Abdalla T."/>
            <person name="Rasor B.J."/>
            <person name="Canter C."/>
            <person name="Jensen R.O."/>
            <person name="Wang L."/>
            <person name="Strutz J."/>
            <person name="Chirania P."/>
            <person name="De Tissera S."/>
            <person name="Mueller A.P."/>
            <person name="Ruan Z."/>
            <person name="Gao A."/>
            <person name="Tran L."/>
            <person name="Engle N.L."/>
            <person name="Bromley J.C."/>
            <person name="Daniell J."/>
            <person name="Conrado R."/>
            <person name="Tschaplinski T.J."/>
            <person name="Giannone R.J."/>
            <person name="Hettich R.L."/>
            <person name="Karim A.S."/>
            <person name="Simpson S.D."/>
            <person name="Brown S.D."/>
            <person name="Leang C."/>
            <person name="Jewett M.C."/>
            <person name="Kopke M."/>
        </authorList>
    </citation>
    <scope>NUCLEOTIDE SEQUENCE</scope>
    <source>
        <strain evidence="2">DJ015</strain>
    </source>
</reference>
<reference evidence="2" key="1">
    <citation type="submission" date="2020-04" db="EMBL/GenBank/DDBJ databases">
        <authorList>
            <person name="Brown S."/>
        </authorList>
    </citation>
    <scope>NUCLEOTIDE SEQUENCE</scope>
    <source>
        <strain evidence="2">DJ015</strain>
    </source>
</reference>
<name>A0AAW3WIP1_CLOBE</name>
<dbReference type="PANTHER" id="PTHR36832">
    <property type="entry name" value="SLR1174 PROTEIN-RELATED"/>
    <property type="match status" value="1"/>
</dbReference>
<dbReference type="PANTHER" id="PTHR36832:SF1">
    <property type="entry name" value="SLR1174 PROTEIN"/>
    <property type="match status" value="1"/>
</dbReference>
<feature type="transmembrane region" description="Helical" evidence="1">
    <location>
        <begin position="142"/>
        <end position="170"/>
    </location>
</feature>
<gene>
    <name evidence="2" type="ORF">HGI39_29320</name>
</gene>
<dbReference type="Proteomes" id="UP001194098">
    <property type="component" value="Unassembled WGS sequence"/>
</dbReference>
<feature type="transmembrane region" description="Helical" evidence="1">
    <location>
        <begin position="177"/>
        <end position="202"/>
    </location>
</feature>
<dbReference type="EMBL" id="JABAGV010000656">
    <property type="protein sequence ID" value="MBC2478692.1"/>
    <property type="molecule type" value="Genomic_DNA"/>
</dbReference>
<sequence length="265" mass="30239">MKRYLYYIYLSFKVQSMYKANIVFSIARAFIFLAVQIALWNALYMSGANIEFYSLNEMLTYQILSAIIASFLTGMAPMSIVQNDINTGMIVNYLKLPCSYKLQVFMTNLGGNLFAFLFVSIPMLLLSNIYTRIMLPASIGAFVYSVLALAFSIGVYFELYYMFGLISFWFMDRYNTVGLLLTNVIRILSGAIIPLTFFPSWLYKIVTVLPMRLGFDFPISIYLGRIGMLETATGFLLQILWIVILWGVNKIFFNLGLKKLILQGG</sequence>
<keyword evidence="1" id="KW-1133">Transmembrane helix</keyword>
<dbReference type="Pfam" id="PF06182">
    <property type="entry name" value="ABC2_membrane_6"/>
    <property type="match status" value="1"/>
</dbReference>
<dbReference type="AlphaFoldDB" id="A0AAW3WIP1"/>
<evidence type="ECO:0000313" key="2">
    <source>
        <dbReference type="EMBL" id="MBC2478692.1"/>
    </source>
</evidence>
<comment type="caution">
    <text evidence="2">The sequence shown here is derived from an EMBL/GenBank/DDBJ whole genome shotgun (WGS) entry which is preliminary data.</text>
</comment>
<feature type="transmembrane region" description="Helical" evidence="1">
    <location>
        <begin position="59"/>
        <end position="81"/>
    </location>
</feature>
<protein>
    <submittedName>
        <fullName evidence="2">ABC transporter permease</fullName>
    </submittedName>
</protein>
<keyword evidence="1" id="KW-0472">Membrane</keyword>
<evidence type="ECO:0000313" key="3">
    <source>
        <dbReference type="Proteomes" id="UP001194098"/>
    </source>
</evidence>
<proteinExistence type="predicted"/>
<feature type="transmembrane region" description="Helical" evidence="1">
    <location>
        <begin position="102"/>
        <end position="130"/>
    </location>
</feature>